<evidence type="ECO:0000313" key="3">
    <source>
        <dbReference type="EMBL" id="KAG9253991.1"/>
    </source>
</evidence>
<gene>
    <name evidence="3" type="ORF">F5Z01DRAFT_110671</name>
</gene>
<evidence type="ECO:0000313" key="4">
    <source>
        <dbReference type="Proteomes" id="UP000887229"/>
    </source>
</evidence>
<proteinExistence type="predicted"/>
<dbReference type="OrthoDB" id="333176at2759"/>
<dbReference type="EMBL" id="MU251255">
    <property type="protein sequence ID" value="KAG9253991.1"/>
    <property type="molecule type" value="Genomic_DNA"/>
</dbReference>
<feature type="region of interest" description="Disordered" evidence="1">
    <location>
        <begin position="154"/>
        <end position="209"/>
    </location>
</feature>
<feature type="compositionally biased region" description="Basic residues" evidence="1">
    <location>
        <begin position="24"/>
        <end position="40"/>
    </location>
</feature>
<dbReference type="InterPro" id="IPR040233">
    <property type="entry name" value="CCD97-like_C"/>
</dbReference>
<dbReference type="Pfam" id="PF09747">
    <property type="entry name" value="CCD97-like_C"/>
    <property type="match status" value="1"/>
</dbReference>
<dbReference type="PANTHER" id="PTHR31840">
    <property type="entry name" value="COILED-COIL DOMAIN-CONTAINING PROTEIN 97"/>
    <property type="match status" value="1"/>
</dbReference>
<keyword evidence="4" id="KW-1185">Reference proteome</keyword>
<dbReference type="RefSeq" id="XP_046117915.1">
    <property type="nucleotide sequence ID" value="XM_046257410.1"/>
</dbReference>
<evidence type="ECO:0000256" key="1">
    <source>
        <dbReference type="SAM" id="MobiDB-lite"/>
    </source>
</evidence>
<dbReference type="GeneID" id="70288313"/>
<dbReference type="Proteomes" id="UP000887229">
    <property type="component" value="Unassembled WGS sequence"/>
</dbReference>
<feature type="compositionally biased region" description="Polar residues" evidence="1">
    <location>
        <begin position="98"/>
        <end position="121"/>
    </location>
</feature>
<organism evidence="3 4">
    <name type="scientific">Emericellopsis atlantica</name>
    <dbReference type="NCBI Taxonomy" id="2614577"/>
    <lineage>
        <taxon>Eukaryota</taxon>
        <taxon>Fungi</taxon>
        <taxon>Dikarya</taxon>
        <taxon>Ascomycota</taxon>
        <taxon>Pezizomycotina</taxon>
        <taxon>Sordariomycetes</taxon>
        <taxon>Hypocreomycetidae</taxon>
        <taxon>Hypocreales</taxon>
        <taxon>Bionectriaceae</taxon>
        <taxon>Emericellopsis</taxon>
    </lineage>
</organism>
<feature type="region of interest" description="Disordered" evidence="1">
    <location>
        <begin position="98"/>
        <end position="131"/>
    </location>
</feature>
<dbReference type="InterPro" id="IPR018613">
    <property type="entry name" value="Ccdc97-like"/>
</dbReference>
<feature type="compositionally biased region" description="Acidic residues" evidence="1">
    <location>
        <begin position="154"/>
        <end position="193"/>
    </location>
</feature>
<name>A0A9P7ZL79_9HYPO</name>
<feature type="domain" description="CCD97-like C-terminal" evidence="2">
    <location>
        <begin position="30"/>
        <end position="183"/>
    </location>
</feature>
<dbReference type="PANTHER" id="PTHR31840:SF1">
    <property type="entry name" value="COILED-COIL DOMAIN-CONTAINING PROTEIN 97"/>
    <property type="match status" value="1"/>
</dbReference>
<dbReference type="AlphaFoldDB" id="A0A9P7ZL79"/>
<protein>
    <submittedName>
        <fullName evidence="3">Coiled-coil domain-containing protein-domain-containing protein</fullName>
    </submittedName>
</protein>
<accession>A0A9P7ZL79</accession>
<sequence length="209" mass="23879">MNSRADSSLERPLPRPPRSPAHAQRIRSQNRRRQYLHRHPSYYSSLDHELTNPVLYERLVKRFQTAAERTADAKDKGYGRTLEASLLRGEDTLAGLRSQETTATDTPSQGAVMPTAQSNAMPDSAWDAPARDKEHGSSLWREYLEDRFVRGGDEDFDYSTVDADEDLDVMARDEEEEQWYEEEEPQWALEDDSDSPKKALSGQTGVQDF</sequence>
<reference evidence="3" key="1">
    <citation type="journal article" date="2021" name="IMA Fungus">
        <title>Genomic characterization of three marine fungi, including Emericellopsis atlantica sp. nov. with signatures of a generalist lifestyle and marine biomass degradation.</title>
        <authorList>
            <person name="Hagestad O.C."/>
            <person name="Hou L."/>
            <person name="Andersen J.H."/>
            <person name="Hansen E.H."/>
            <person name="Altermark B."/>
            <person name="Li C."/>
            <person name="Kuhnert E."/>
            <person name="Cox R.J."/>
            <person name="Crous P.W."/>
            <person name="Spatafora J.W."/>
            <person name="Lail K."/>
            <person name="Amirebrahimi M."/>
            <person name="Lipzen A."/>
            <person name="Pangilinan J."/>
            <person name="Andreopoulos W."/>
            <person name="Hayes R.D."/>
            <person name="Ng V."/>
            <person name="Grigoriev I.V."/>
            <person name="Jackson S.A."/>
            <person name="Sutton T.D.S."/>
            <person name="Dobson A.D.W."/>
            <person name="Rama T."/>
        </authorList>
    </citation>
    <scope>NUCLEOTIDE SEQUENCE</scope>
    <source>
        <strain evidence="3">TS7</strain>
    </source>
</reference>
<evidence type="ECO:0000259" key="2">
    <source>
        <dbReference type="Pfam" id="PF09747"/>
    </source>
</evidence>
<feature type="region of interest" description="Disordered" evidence="1">
    <location>
        <begin position="1"/>
        <end position="40"/>
    </location>
</feature>
<comment type="caution">
    <text evidence="3">The sequence shown here is derived from an EMBL/GenBank/DDBJ whole genome shotgun (WGS) entry which is preliminary data.</text>
</comment>